<evidence type="ECO:0000256" key="4">
    <source>
        <dbReference type="ARBA" id="ARBA00022917"/>
    </source>
</evidence>
<evidence type="ECO:0000256" key="2">
    <source>
        <dbReference type="ARBA" id="ARBA00022490"/>
    </source>
</evidence>
<feature type="domain" description="EIF2B subunit epsilon/gamma LbH" evidence="6">
    <location>
        <begin position="255"/>
        <end position="351"/>
    </location>
</feature>
<dbReference type="InterPro" id="IPR050486">
    <property type="entry name" value="Mannose-1P_guanyltransferase"/>
</dbReference>
<evidence type="ECO:0000313" key="8">
    <source>
        <dbReference type="Proteomes" id="UP000179095"/>
    </source>
</evidence>
<evidence type="ECO:0000259" key="5">
    <source>
        <dbReference type="Pfam" id="PF00483"/>
    </source>
</evidence>
<feature type="domain" description="Nucleotidyl transferase" evidence="5">
    <location>
        <begin position="2"/>
        <end position="233"/>
    </location>
</feature>
<evidence type="ECO:0000259" key="6">
    <source>
        <dbReference type="Pfam" id="PF25084"/>
    </source>
</evidence>
<proteinExistence type="predicted"/>
<organism evidence="7 8">
    <name type="scientific">candidate division WOR-1 bacterium RIFCSPLOWO2_12_FULL_45_9</name>
    <dbReference type="NCBI Taxonomy" id="1802568"/>
    <lineage>
        <taxon>Bacteria</taxon>
        <taxon>Bacillati</taxon>
        <taxon>Saganbacteria</taxon>
    </lineage>
</organism>
<comment type="caution">
    <text evidence="7">The sequence shown here is derived from an EMBL/GenBank/DDBJ whole genome shotgun (WGS) entry which is preliminary data.</text>
</comment>
<dbReference type="AlphaFoldDB" id="A0A1F4RM94"/>
<dbReference type="EMBL" id="METQ01000032">
    <property type="protein sequence ID" value="OGC09297.1"/>
    <property type="molecule type" value="Genomic_DNA"/>
</dbReference>
<dbReference type="Gene3D" id="2.160.10.10">
    <property type="entry name" value="Hexapeptide repeat proteins"/>
    <property type="match status" value="1"/>
</dbReference>
<keyword evidence="2" id="KW-0963">Cytoplasm</keyword>
<sequence length="364" mass="39938">MKALIMAAGYGTRLEPLTLAVPKPMVPIVNIPTMQHNLELLKSYGLKDIVTNLHYHPEQIQNYFGDGNEFGVDLTYSFEEKLLGTAGGVRRMAVDIAGINETFVVLSSDALTDINLKQLIAFHRKKKSLMTIALAKVEEVGQFGVVIQDEDGRITGFQEKPEPEAALSHLANTGIYVIEPEILKMMPEGFYDFGRELFPRLASSKAAFYGYPIIGYWSDVGNLEKYIEASYDAMRGAVQIRVPGRKVSRSTWVGSREKIDRSAGFEGSVIIGDSCNIGKNVYIKDSVIGDKCTIEDGAIITGSVLWSDVVVEQEGQINQSVVGNWCHVGAKAKIAEGSVIANRTILQKGAEVPPRTRIQPNSIV</sequence>
<dbReference type="CDD" id="cd04181">
    <property type="entry name" value="NTP_transferase"/>
    <property type="match status" value="1"/>
</dbReference>
<name>A0A1F4RM94_UNCSA</name>
<protein>
    <submittedName>
        <fullName evidence="7">Uncharacterized protein</fullName>
    </submittedName>
</protein>
<comment type="subcellular location">
    <subcellularLocation>
        <location evidence="1">Cytoplasm</location>
        <location evidence="1">Cytosol</location>
    </subcellularLocation>
</comment>
<keyword evidence="3" id="KW-0396">Initiation factor</keyword>
<evidence type="ECO:0000256" key="1">
    <source>
        <dbReference type="ARBA" id="ARBA00004514"/>
    </source>
</evidence>
<evidence type="ECO:0000313" key="7">
    <source>
        <dbReference type="EMBL" id="OGC09297.1"/>
    </source>
</evidence>
<dbReference type="InterPro" id="IPR029044">
    <property type="entry name" value="Nucleotide-diphossugar_trans"/>
</dbReference>
<dbReference type="Pfam" id="PF00483">
    <property type="entry name" value="NTP_transferase"/>
    <property type="match status" value="1"/>
</dbReference>
<dbReference type="STRING" id="1802568.A3F86_00380"/>
<dbReference type="InterPro" id="IPR056764">
    <property type="entry name" value="LbH_EIF2B3/5"/>
</dbReference>
<reference evidence="7 8" key="1">
    <citation type="journal article" date="2016" name="Nat. Commun.">
        <title>Thousands of microbial genomes shed light on interconnected biogeochemical processes in an aquifer system.</title>
        <authorList>
            <person name="Anantharaman K."/>
            <person name="Brown C.T."/>
            <person name="Hug L.A."/>
            <person name="Sharon I."/>
            <person name="Castelle C.J."/>
            <person name="Probst A.J."/>
            <person name="Thomas B.C."/>
            <person name="Singh A."/>
            <person name="Wilkins M.J."/>
            <person name="Karaoz U."/>
            <person name="Brodie E.L."/>
            <person name="Williams K.H."/>
            <person name="Hubbard S.S."/>
            <person name="Banfield J.F."/>
        </authorList>
    </citation>
    <scope>NUCLEOTIDE SEQUENCE [LARGE SCALE GENOMIC DNA]</scope>
</reference>
<dbReference type="SUPFAM" id="SSF51161">
    <property type="entry name" value="Trimeric LpxA-like enzymes"/>
    <property type="match status" value="1"/>
</dbReference>
<accession>A0A1F4RM94</accession>
<dbReference type="Pfam" id="PF25084">
    <property type="entry name" value="LbH_EIF2B"/>
    <property type="match status" value="1"/>
</dbReference>
<dbReference type="Proteomes" id="UP000179095">
    <property type="component" value="Unassembled WGS sequence"/>
</dbReference>
<dbReference type="PANTHER" id="PTHR22572">
    <property type="entry name" value="SUGAR-1-PHOSPHATE GUANYL TRANSFERASE"/>
    <property type="match status" value="1"/>
</dbReference>
<dbReference type="InterPro" id="IPR011004">
    <property type="entry name" value="Trimer_LpxA-like_sf"/>
</dbReference>
<keyword evidence="4" id="KW-0648">Protein biosynthesis</keyword>
<dbReference type="SUPFAM" id="SSF53448">
    <property type="entry name" value="Nucleotide-diphospho-sugar transferases"/>
    <property type="match status" value="1"/>
</dbReference>
<evidence type="ECO:0000256" key="3">
    <source>
        <dbReference type="ARBA" id="ARBA00022540"/>
    </source>
</evidence>
<dbReference type="InterPro" id="IPR005835">
    <property type="entry name" value="NTP_transferase_dom"/>
</dbReference>
<gene>
    <name evidence="7" type="ORF">A3F86_00380</name>
</gene>
<dbReference type="Gene3D" id="3.90.550.10">
    <property type="entry name" value="Spore Coat Polysaccharide Biosynthesis Protein SpsA, Chain A"/>
    <property type="match status" value="1"/>
</dbReference>